<evidence type="ECO:0000313" key="2">
    <source>
        <dbReference type="EMBL" id="CAA9448750.1"/>
    </source>
</evidence>
<accession>A0A6J4QMD4</accession>
<dbReference type="EMBL" id="CADCUW010000565">
    <property type="protein sequence ID" value="CAA9448750.1"/>
    <property type="molecule type" value="Genomic_DNA"/>
</dbReference>
<gene>
    <name evidence="2" type="ORF">AVDCRST_MAG01-01-4351</name>
</gene>
<evidence type="ECO:0000256" key="1">
    <source>
        <dbReference type="SAM" id="MobiDB-lite"/>
    </source>
</evidence>
<feature type="region of interest" description="Disordered" evidence="1">
    <location>
        <begin position="1"/>
        <end position="23"/>
    </location>
</feature>
<proteinExistence type="predicted"/>
<organism evidence="2">
    <name type="scientific">uncultured Rubrobacteraceae bacterium</name>
    <dbReference type="NCBI Taxonomy" id="349277"/>
    <lineage>
        <taxon>Bacteria</taxon>
        <taxon>Bacillati</taxon>
        <taxon>Actinomycetota</taxon>
        <taxon>Rubrobacteria</taxon>
        <taxon>Rubrobacterales</taxon>
        <taxon>Rubrobacteraceae</taxon>
        <taxon>environmental samples</taxon>
    </lineage>
</organism>
<sequence>MGERFRPRPENYGVNLLQSHEPHPGMTVRVKQGHWKSKFSGMLGTVEHRWGHSDHPALDVRLENGRLELFWFHELDKA</sequence>
<name>A0A6J4QMD4_9ACTN</name>
<protein>
    <submittedName>
        <fullName evidence="2">Uncharacterized protein</fullName>
    </submittedName>
</protein>
<dbReference type="AlphaFoldDB" id="A0A6J4QMD4"/>
<reference evidence="2" key="1">
    <citation type="submission" date="2020-02" db="EMBL/GenBank/DDBJ databases">
        <authorList>
            <person name="Meier V. D."/>
        </authorList>
    </citation>
    <scope>NUCLEOTIDE SEQUENCE</scope>
    <source>
        <strain evidence="2">AVDCRST_MAG01</strain>
    </source>
</reference>